<dbReference type="RefSeq" id="WP_098461071.1">
    <property type="nucleotide sequence ID" value="NZ_PDJC01000001.1"/>
</dbReference>
<sequence length="324" mass="34078">MTFPTGWDGPKYFAAQLAPEPVRTDWSPPTGEPGIVQPHPLSFGDILGGVFRAVRYAPGTMFGLTLILTLVAQLLGMGVGYLLSQQYGVSLLPGDEADGDLAMLSWSWVAGTVATAFAEMVIGIGLTWATFQAVRAKKAAPLAAARQIAARFWPTVGLYALPLLAGGAVIAAVAVLIAPLAAKDQPWVWIPVGIGGGFAAACLAVRLLLAPCVIAIENRGPIAAIRRSWALTRGQFWRIVGIYLATTILISLATNMLSTVFLFVGSVITAANAGIGATVMLSSSTITVAVFSLPLTSALVTLLYVDARFRTEAFDLELSEELFG</sequence>
<evidence type="ECO:0000313" key="4">
    <source>
        <dbReference type="Proteomes" id="UP000226079"/>
    </source>
</evidence>
<keyword evidence="1" id="KW-1133">Transmembrane helix</keyword>
<keyword evidence="4" id="KW-1185">Reference proteome</keyword>
<feature type="transmembrane region" description="Helical" evidence="1">
    <location>
        <begin position="188"/>
        <end position="216"/>
    </location>
</feature>
<dbReference type="OrthoDB" id="121140at2"/>
<keyword evidence="1" id="KW-0472">Membrane</keyword>
<feature type="transmembrane region" description="Helical" evidence="1">
    <location>
        <begin position="152"/>
        <end position="182"/>
    </location>
</feature>
<protein>
    <submittedName>
        <fullName evidence="3">Glycerophosphoryl diester phosphodiesterase family protein</fullName>
    </submittedName>
</protein>
<organism evidence="3 4">
    <name type="scientific">Propionicimonas paludicola</name>
    <dbReference type="NCBI Taxonomy" id="185243"/>
    <lineage>
        <taxon>Bacteria</taxon>
        <taxon>Bacillati</taxon>
        <taxon>Actinomycetota</taxon>
        <taxon>Actinomycetes</taxon>
        <taxon>Propionibacteriales</taxon>
        <taxon>Nocardioidaceae</taxon>
        <taxon>Propionicimonas</taxon>
    </lineage>
</organism>
<accession>A0A2A9CVH8</accession>
<feature type="transmembrane region" description="Helical" evidence="1">
    <location>
        <begin position="61"/>
        <end position="83"/>
    </location>
</feature>
<dbReference type="AlphaFoldDB" id="A0A2A9CVH8"/>
<comment type="caution">
    <text evidence="3">The sequence shown here is derived from an EMBL/GenBank/DDBJ whole genome shotgun (WGS) entry which is preliminary data.</text>
</comment>
<feature type="transmembrane region" description="Helical" evidence="1">
    <location>
        <begin position="288"/>
        <end position="305"/>
    </location>
</feature>
<name>A0A2A9CVH8_9ACTN</name>
<reference evidence="3 4" key="1">
    <citation type="submission" date="2017-10" db="EMBL/GenBank/DDBJ databases">
        <title>Sequencing the genomes of 1000 actinobacteria strains.</title>
        <authorList>
            <person name="Klenk H.-P."/>
        </authorList>
    </citation>
    <scope>NUCLEOTIDE SEQUENCE [LARGE SCALE GENOMIC DNA]</scope>
    <source>
        <strain evidence="3 4">DSM 15597</strain>
    </source>
</reference>
<dbReference type="InterPro" id="IPR018476">
    <property type="entry name" value="GlyceroP-diester-Pdiesterase_M"/>
</dbReference>
<gene>
    <name evidence="3" type="ORF">ATK74_2235</name>
</gene>
<dbReference type="Proteomes" id="UP000226079">
    <property type="component" value="Unassembled WGS sequence"/>
</dbReference>
<feature type="domain" description="Glycerophosphoryl diester phosphodiesterase membrane" evidence="2">
    <location>
        <begin position="185"/>
        <end position="306"/>
    </location>
</feature>
<keyword evidence="1" id="KW-0812">Transmembrane</keyword>
<dbReference type="EMBL" id="PDJC01000001">
    <property type="protein sequence ID" value="PFG17662.1"/>
    <property type="molecule type" value="Genomic_DNA"/>
</dbReference>
<feature type="transmembrane region" description="Helical" evidence="1">
    <location>
        <begin position="236"/>
        <end position="254"/>
    </location>
</feature>
<proteinExistence type="predicted"/>
<evidence type="ECO:0000256" key="1">
    <source>
        <dbReference type="SAM" id="Phobius"/>
    </source>
</evidence>
<evidence type="ECO:0000313" key="3">
    <source>
        <dbReference type="EMBL" id="PFG17662.1"/>
    </source>
</evidence>
<dbReference type="Pfam" id="PF10110">
    <property type="entry name" value="GPDPase_memb"/>
    <property type="match status" value="1"/>
</dbReference>
<evidence type="ECO:0000259" key="2">
    <source>
        <dbReference type="Pfam" id="PF10110"/>
    </source>
</evidence>
<feature type="transmembrane region" description="Helical" evidence="1">
    <location>
        <begin position="103"/>
        <end position="131"/>
    </location>
</feature>